<dbReference type="EMBL" id="CAEZYQ010000008">
    <property type="protein sequence ID" value="CAB4740005.1"/>
    <property type="molecule type" value="Genomic_DNA"/>
</dbReference>
<protein>
    <submittedName>
        <fullName evidence="1">Unannotated protein</fullName>
    </submittedName>
</protein>
<dbReference type="SUPFAM" id="SSF53474">
    <property type="entry name" value="alpha/beta-Hydrolases"/>
    <property type="match status" value="1"/>
</dbReference>
<accession>A0A6J6SZ75</accession>
<name>A0A6J6SZ75_9ZZZZ</name>
<proteinExistence type="predicted"/>
<gene>
    <name evidence="1" type="ORF">UFOPK2761_01189</name>
</gene>
<evidence type="ECO:0000313" key="1">
    <source>
        <dbReference type="EMBL" id="CAB4740005.1"/>
    </source>
</evidence>
<dbReference type="Gene3D" id="3.40.50.1820">
    <property type="entry name" value="alpha/beta hydrolase"/>
    <property type="match status" value="1"/>
</dbReference>
<organism evidence="1">
    <name type="scientific">freshwater metagenome</name>
    <dbReference type="NCBI Taxonomy" id="449393"/>
    <lineage>
        <taxon>unclassified sequences</taxon>
        <taxon>metagenomes</taxon>
        <taxon>ecological metagenomes</taxon>
    </lineage>
</organism>
<dbReference type="InterPro" id="IPR029058">
    <property type="entry name" value="AB_hydrolase_fold"/>
</dbReference>
<sequence length="365" mass="38078">MRTPHRSRVARTLLAGLLAGAVSGALVGAVAGQSAAAEAGQRGERQPVITRDVVFTLTNTNDTDVPCLADGSTYTVAGRLVGPRDEVLGRAGSTRINVLVHDAGTGGWFWNLESSPRHDYAGKLAAQGETSLVLDRLGFDASPLADGRSTCLGAQATMLHQVVQNVTAGIYRFVDRPGASVPHASQVVLHGHGVGAAVAQLEAATFDDVEGLVVMGFNDTGASQAAVREAARQTSTCLGDDYASYGATPADFVSLLFSSASEAVQRRALAQRNDTPCGDVTSLLGTLGALGLGTGSIEPPVLVLQGGRDARMNGDAQAQAQRFRSSEAVTARTFARAGSALPLERQAPQVRRTVLDWLDTTFVER</sequence>
<reference evidence="1" key="1">
    <citation type="submission" date="2020-05" db="EMBL/GenBank/DDBJ databases">
        <authorList>
            <person name="Chiriac C."/>
            <person name="Salcher M."/>
            <person name="Ghai R."/>
            <person name="Kavagutti S V."/>
        </authorList>
    </citation>
    <scope>NUCLEOTIDE SEQUENCE</scope>
</reference>
<dbReference type="AlphaFoldDB" id="A0A6J6SZ75"/>